<dbReference type="AlphaFoldDB" id="A0A1H2TJM9"/>
<dbReference type="OrthoDB" id="9816113at2"/>
<keyword evidence="3" id="KW-1185">Reference proteome</keyword>
<protein>
    <submittedName>
        <fullName evidence="2">Glycosyl transferase, family 25</fullName>
    </submittedName>
</protein>
<keyword evidence="2" id="KW-0808">Transferase</keyword>
<feature type="domain" description="Glycosyl transferase family 25" evidence="1">
    <location>
        <begin position="12"/>
        <end position="127"/>
    </location>
</feature>
<dbReference type="RefSeq" id="WP_091811801.1">
    <property type="nucleotide sequence ID" value="NZ_FNNE01000002.1"/>
</dbReference>
<organism evidence="2 3">
    <name type="scientific">Marinobacter mobilis</name>
    <dbReference type="NCBI Taxonomy" id="488533"/>
    <lineage>
        <taxon>Bacteria</taxon>
        <taxon>Pseudomonadati</taxon>
        <taxon>Pseudomonadota</taxon>
        <taxon>Gammaproteobacteria</taxon>
        <taxon>Pseudomonadales</taxon>
        <taxon>Marinobacteraceae</taxon>
        <taxon>Marinobacter</taxon>
    </lineage>
</organism>
<dbReference type="EMBL" id="FNNE01000002">
    <property type="protein sequence ID" value="SDW44038.1"/>
    <property type="molecule type" value="Genomic_DNA"/>
</dbReference>
<evidence type="ECO:0000313" key="2">
    <source>
        <dbReference type="EMBL" id="SDW44038.1"/>
    </source>
</evidence>
<gene>
    <name evidence="2" type="ORF">SAMN04487960_102463</name>
</gene>
<dbReference type="Proteomes" id="UP000199675">
    <property type="component" value="Unassembled WGS sequence"/>
</dbReference>
<accession>A0A1H2TJM9</accession>
<dbReference type="GO" id="GO:0016740">
    <property type="term" value="F:transferase activity"/>
    <property type="evidence" value="ECO:0007669"/>
    <property type="project" value="UniProtKB-KW"/>
</dbReference>
<dbReference type="InterPro" id="IPR002654">
    <property type="entry name" value="Glyco_trans_25"/>
</dbReference>
<name>A0A1H2TJM9_9GAMM</name>
<evidence type="ECO:0000259" key="1">
    <source>
        <dbReference type="Pfam" id="PF01755"/>
    </source>
</evidence>
<reference evidence="2 3" key="1">
    <citation type="submission" date="2016-10" db="EMBL/GenBank/DDBJ databases">
        <authorList>
            <person name="de Groot N.N."/>
        </authorList>
    </citation>
    <scope>NUCLEOTIDE SEQUENCE [LARGE SCALE GENOMIC DNA]</scope>
    <source>
        <strain evidence="2 3">CGMCC 1.7059</strain>
    </source>
</reference>
<sequence length="272" mass="31164">MTNIDNPPKNVEVLLISLDKDNHRRHKLKSRFPANYHNFRLVHGIDLTAPRSPETDFRCLPLPHSHLTLSNTEIGCAQSHIKALEIAQKSKAHSVLILEDDVIGGDQDIESISQISQNLPHHHFLLCGGQEGLRGSSYLYAPREQDYFRLPPITLRFTARACCYAVSPSMAGKILKRQNDNLRRADDWRHLLSGERELYYSQHLQHPRDLSGSHLEKDRSMLSHEPFWKRVYKDGLTYTTLTQILKATLPIVARLKGWVKIPTGDERPSSKR</sequence>
<evidence type="ECO:0000313" key="3">
    <source>
        <dbReference type="Proteomes" id="UP000199675"/>
    </source>
</evidence>
<dbReference type="Pfam" id="PF01755">
    <property type="entry name" value="Glyco_transf_25"/>
    <property type="match status" value="1"/>
</dbReference>
<proteinExistence type="predicted"/>